<dbReference type="InterPro" id="IPR013783">
    <property type="entry name" value="Ig-like_fold"/>
</dbReference>
<organism evidence="2 3">
    <name type="scientific">Chitinophaga oryziterrae</name>
    <dbReference type="NCBI Taxonomy" id="1031224"/>
    <lineage>
        <taxon>Bacteria</taxon>
        <taxon>Pseudomonadati</taxon>
        <taxon>Bacteroidota</taxon>
        <taxon>Chitinophagia</taxon>
        <taxon>Chitinophagales</taxon>
        <taxon>Chitinophagaceae</taxon>
        <taxon>Chitinophaga</taxon>
    </lineage>
</organism>
<evidence type="ECO:0000256" key="1">
    <source>
        <dbReference type="SAM" id="SignalP"/>
    </source>
</evidence>
<accession>A0A6N8J6G6</accession>
<dbReference type="RefSeq" id="WP_157298418.1">
    <property type="nucleotide sequence ID" value="NZ_BAAAZB010000005.1"/>
</dbReference>
<reference evidence="2 3" key="1">
    <citation type="submission" date="2019-12" db="EMBL/GenBank/DDBJ databases">
        <title>The draft genomic sequence of strain Chitinophaga oryziterrae JCM 16595.</title>
        <authorList>
            <person name="Zhang X."/>
        </authorList>
    </citation>
    <scope>NUCLEOTIDE SEQUENCE [LARGE SCALE GENOMIC DNA]</scope>
    <source>
        <strain evidence="2 3">JCM 16595</strain>
    </source>
</reference>
<feature type="signal peptide" evidence="1">
    <location>
        <begin position="1"/>
        <end position="19"/>
    </location>
</feature>
<protein>
    <recommendedName>
        <fullName evidence="4">PKD domain-containing protein</fullName>
    </recommendedName>
</protein>
<comment type="caution">
    <text evidence="2">The sequence shown here is derived from an EMBL/GenBank/DDBJ whole genome shotgun (WGS) entry which is preliminary data.</text>
</comment>
<name>A0A6N8J6G6_9BACT</name>
<dbReference type="Gene3D" id="2.60.40.10">
    <property type="entry name" value="Immunoglobulins"/>
    <property type="match status" value="1"/>
</dbReference>
<dbReference type="Proteomes" id="UP000468388">
    <property type="component" value="Unassembled WGS sequence"/>
</dbReference>
<evidence type="ECO:0000313" key="3">
    <source>
        <dbReference type="Proteomes" id="UP000468388"/>
    </source>
</evidence>
<dbReference type="OrthoDB" id="649122at2"/>
<sequence>MQHKFTLLAFLTLITGLLAGCGGGKGSGCTDIVNPTVSSNAPIGQNDTLRLSIFGVEPSNTYRWTGSDGFTSTQQNPTIIHPTKGKNKYYVVEIKTAGGCTYTDSVTGITVVGPWAPCGLDSNTAQLDGVTYMSLRSINGSVTSSNTYKIEGISTNAGVVVEFAGTQPPSEGVYTIQPSSGTLATGYAKATITTTTTGAWTPNSGSVYVSVDGGSITVSFCNLAFTSSNGSSVGRINMTLP</sequence>
<keyword evidence="1" id="KW-0732">Signal</keyword>
<gene>
    <name evidence="2" type="ORF">GO495_04190</name>
</gene>
<dbReference type="EMBL" id="WRXO01000001">
    <property type="protein sequence ID" value="MVT39772.1"/>
    <property type="molecule type" value="Genomic_DNA"/>
</dbReference>
<dbReference type="AlphaFoldDB" id="A0A6N8J6G6"/>
<proteinExistence type="predicted"/>
<dbReference type="PROSITE" id="PS51257">
    <property type="entry name" value="PROKAR_LIPOPROTEIN"/>
    <property type="match status" value="1"/>
</dbReference>
<evidence type="ECO:0000313" key="2">
    <source>
        <dbReference type="EMBL" id="MVT39772.1"/>
    </source>
</evidence>
<evidence type="ECO:0008006" key="4">
    <source>
        <dbReference type="Google" id="ProtNLM"/>
    </source>
</evidence>
<keyword evidence="3" id="KW-1185">Reference proteome</keyword>
<feature type="chain" id="PRO_5026742252" description="PKD domain-containing protein" evidence="1">
    <location>
        <begin position="20"/>
        <end position="241"/>
    </location>
</feature>